<dbReference type="AlphaFoldDB" id="A0AAW8Q8B1"/>
<dbReference type="RefSeq" id="WP_159404153.1">
    <property type="nucleotide sequence ID" value="NZ_CP034285.1"/>
</dbReference>
<gene>
    <name evidence="1" type="primary">rdrA</name>
    <name evidence="1" type="ORF">QX249_27685</name>
</gene>
<accession>A0AAW8Q8B1</accession>
<protein>
    <submittedName>
        <fullName evidence="1">Antiviral RADAR system adenosine triphosphatase RdrA</fullName>
    </submittedName>
</protein>
<evidence type="ECO:0000313" key="2">
    <source>
        <dbReference type="Proteomes" id="UP001253193"/>
    </source>
</evidence>
<proteinExistence type="predicted"/>
<name>A0AAW8Q8B1_VIBPH</name>
<organism evidence="1 2">
    <name type="scientific">Vibrio parahaemolyticus</name>
    <dbReference type="NCBI Taxonomy" id="670"/>
    <lineage>
        <taxon>Bacteria</taxon>
        <taxon>Pseudomonadati</taxon>
        <taxon>Pseudomonadota</taxon>
        <taxon>Gammaproteobacteria</taxon>
        <taxon>Vibrionales</taxon>
        <taxon>Vibrionaceae</taxon>
        <taxon>Vibrio</taxon>
    </lineage>
</organism>
<dbReference type="Proteomes" id="UP001253193">
    <property type="component" value="Unassembled WGS sequence"/>
</dbReference>
<reference evidence="1" key="1">
    <citation type="submission" date="2023-06" db="EMBL/GenBank/DDBJ databases">
        <title>Genomic Diversity of Vibrio spp. and Metagenomic Analysis of Pathogens in Florida Gulf Coastal Waters Following Hurricane Ian.</title>
        <authorList>
            <person name="Brumfield K.D."/>
        </authorList>
    </citation>
    <scope>NUCLEOTIDE SEQUENCE</scope>
    <source>
        <strain evidence="1">WBS2B-138</strain>
    </source>
</reference>
<dbReference type="NCBIfam" id="NF041743">
    <property type="entry name" value="RdrA"/>
    <property type="match status" value="1"/>
</dbReference>
<sequence length="883" mass="100919">MTHGLLKFPIDGEESANFEKLDNLLPQETYESLVRLIEDSLEKIDKKNYLSGSYRSHHSILVDGKRGTGKTSILVNLGVYLEENSEALARDTLVLKPIDPTLLEDGDSLFLTIIVASVLSDKDVIESQKRYPDKMVVLNNALDRLATALESAEPDLTAKGMRKIRNMYDHSSLESCVHEFFSAVLSLVDKKLLVLPIDDVDTSLNRAFENLEIIRRYLTSPLVLPIVGGDLNLYQEVIWRDFHHRLTKDSDFNTDQAFERAVELANEYQRKVMPVSRRLTMPDVSYYLNNKNILLIKQKEIYMSLANFYAWLQIFLEGPVNGLENSNLPIPIKSIRALTQLLSKCQNVIPELPTGITDAKSSMDAKRYWQMPQVPPTLIEKFYSGYYAQSREANEKRRYAPVFIDFARNYQSDTVPSIAPESVKDWEKTIESHFMHEEDAGELMLVLRAMNDWHNIKTADSVFDTPLFQPLKQGDFNWLKFKHTSNLDEWQAALDGNLPSAWLEKHKGIQTILPYPVPQVGVQTSTKWQQEQSYEEQKDTLLTLLTNYNFYSKSQQSQMLNSGRIFEIIIHSLIAPVNELTLQNVANRAPFYATNDLAPTKALTLGQESKDELENNDTFNADENLIGLSELADDITKWRERHNIDELRVSPWLVYKVFNKLFTQLNFTKETFEKKRESDYQLISLDLINFTFNTTWAAFASFEKGPLFGLPVDVATTNIGTESSATFESNQHYTKNISPFTPRLKPLLNLVDKNEGSAEARARKFFGQATNTVTHVLADHPIRLWIAEILGKLEQGKPVESRIENNDNQEELPPKYTTFLKQNHGLVLPAGLNVDKYVKAILSEDEGIDTWTRVFNDTPEKYHKSSNYKTLSSAIEKIKKGSE</sequence>
<evidence type="ECO:0000313" key="1">
    <source>
        <dbReference type="EMBL" id="MDS1824407.1"/>
    </source>
</evidence>
<dbReference type="EMBL" id="JAUHGG010000023">
    <property type="protein sequence ID" value="MDS1824407.1"/>
    <property type="molecule type" value="Genomic_DNA"/>
</dbReference>
<comment type="caution">
    <text evidence="1">The sequence shown here is derived from an EMBL/GenBank/DDBJ whole genome shotgun (WGS) entry which is preliminary data.</text>
</comment>